<dbReference type="Proteomes" id="UP001595884">
    <property type="component" value="Unassembled WGS sequence"/>
</dbReference>
<dbReference type="PANTHER" id="PTHR33542:SF5">
    <property type="entry name" value="FERROCHELATASE CHE1"/>
    <property type="match status" value="1"/>
</dbReference>
<name>A0ABV9MK77_9MICC</name>
<evidence type="ECO:0000256" key="2">
    <source>
        <dbReference type="ARBA" id="ARBA00023239"/>
    </source>
</evidence>
<accession>A0ABV9MK77</accession>
<evidence type="ECO:0000313" key="3">
    <source>
        <dbReference type="EMBL" id="MFC4715033.1"/>
    </source>
</evidence>
<gene>
    <name evidence="3" type="ORF">ACFO7V_02595</name>
</gene>
<evidence type="ECO:0000313" key="4">
    <source>
        <dbReference type="Proteomes" id="UP001595884"/>
    </source>
</evidence>
<dbReference type="Gene3D" id="3.40.50.1400">
    <property type="match status" value="2"/>
</dbReference>
<dbReference type="InterPro" id="IPR050963">
    <property type="entry name" value="Sirohydro_Cobaltochel/CbiX"/>
</dbReference>
<dbReference type="RefSeq" id="WP_096254922.1">
    <property type="nucleotide sequence ID" value="NZ_BAAAVQ010000046.1"/>
</dbReference>
<reference evidence="4" key="1">
    <citation type="journal article" date="2019" name="Int. J. Syst. Evol. Microbiol.">
        <title>The Global Catalogue of Microorganisms (GCM) 10K type strain sequencing project: providing services to taxonomists for standard genome sequencing and annotation.</title>
        <authorList>
            <consortium name="The Broad Institute Genomics Platform"/>
            <consortium name="The Broad Institute Genome Sequencing Center for Infectious Disease"/>
            <person name="Wu L."/>
            <person name="Ma J."/>
        </authorList>
    </citation>
    <scope>NUCLEOTIDE SEQUENCE [LARGE SCALE GENOMIC DNA]</scope>
    <source>
        <strain evidence="4">CGMCC 1.12849</strain>
    </source>
</reference>
<dbReference type="InterPro" id="IPR002762">
    <property type="entry name" value="CbiX-like"/>
</dbReference>
<organism evidence="3 4">
    <name type="scientific">Glutamicibacter bergerei</name>
    <dbReference type="NCBI Taxonomy" id="256702"/>
    <lineage>
        <taxon>Bacteria</taxon>
        <taxon>Bacillati</taxon>
        <taxon>Actinomycetota</taxon>
        <taxon>Actinomycetes</taxon>
        <taxon>Micrococcales</taxon>
        <taxon>Micrococcaceae</taxon>
        <taxon>Glutamicibacter</taxon>
    </lineage>
</organism>
<protein>
    <submittedName>
        <fullName evidence="3">Sirohydrochlorin chelatase</fullName>
    </submittedName>
</protein>
<proteinExistence type="predicted"/>
<dbReference type="PANTHER" id="PTHR33542">
    <property type="entry name" value="SIROHYDROCHLORIN FERROCHELATASE, CHLOROPLASTIC"/>
    <property type="match status" value="1"/>
</dbReference>
<evidence type="ECO:0000256" key="1">
    <source>
        <dbReference type="ARBA" id="ARBA00022723"/>
    </source>
</evidence>
<dbReference type="EMBL" id="JBHSHE010000011">
    <property type="protein sequence ID" value="MFC4715033.1"/>
    <property type="molecule type" value="Genomic_DNA"/>
</dbReference>
<dbReference type="GeneID" id="303302634"/>
<dbReference type="Pfam" id="PF01903">
    <property type="entry name" value="CbiX"/>
    <property type="match status" value="2"/>
</dbReference>
<keyword evidence="2" id="KW-0456">Lyase</keyword>
<dbReference type="SUPFAM" id="SSF53800">
    <property type="entry name" value="Chelatase"/>
    <property type="match status" value="1"/>
</dbReference>
<keyword evidence="1" id="KW-0479">Metal-binding</keyword>
<keyword evidence="4" id="KW-1185">Reference proteome</keyword>
<comment type="caution">
    <text evidence="3">The sequence shown here is derived from an EMBL/GenBank/DDBJ whole genome shotgun (WGS) entry which is preliminary data.</text>
</comment>
<sequence length="240" mass="25002">MSAASATLTRQCSLVAVSHGTNDPAGQRAVSALVAQVRRVADVQVHQAFVDVQEPRVGSLLHGLPEGNQSSVLVPLLISRGVHVDQDLTEAAVLRPATRVAAALGPHKLLAQVIEHRLVQAGWLPGEPVILAGAGTRLGQGTQDCHQAAALLAERLGVPVSVAFVAAAEPALGQAVATARDAAPQRRVVVASYLLAPGYFQSLIERCGAELVSGPLLAADEQVPRELVNLVLERFTAACE</sequence>